<name>A0AAD4FQ16_9GAMM</name>
<reference evidence="1" key="1">
    <citation type="journal article" date="2012" name="J. Bacteriol.">
        <title>Genome sequences of type strains of seven species of the marine bacterium Pseudoalteromonas.</title>
        <authorList>
            <person name="Xie B.B."/>
            <person name="Shu Y.L."/>
            <person name="Qin Q.L."/>
            <person name="Rong J.C."/>
            <person name="Zhang X.Y."/>
            <person name="Chen X.L."/>
            <person name="Shi M."/>
            <person name="He H.L."/>
            <person name="Zhou B.C."/>
            <person name="Zhang Y.Z."/>
        </authorList>
    </citation>
    <scope>NUCLEOTIDE SEQUENCE</scope>
    <source>
        <strain evidence="1">DSM 8771</strain>
    </source>
</reference>
<organism evidence="1 2">
    <name type="scientific">Pseudoalteromonas citrea</name>
    <dbReference type="NCBI Taxonomy" id="43655"/>
    <lineage>
        <taxon>Bacteria</taxon>
        <taxon>Pseudomonadati</taxon>
        <taxon>Pseudomonadota</taxon>
        <taxon>Gammaproteobacteria</taxon>
        <taxon>Alteromonadales</taxon>
        <taxon>Pseudoalteromonadaceae</taxon>
        <taxon>Pseudoalteromonas</taxon>
    </lineage>
</organism>
<sequence>MTLSPLTRLYYYHDKAQCSKRKANKRKVTKRKIAALKPLFFINAS</sequence>
<dbReference type="AlphaFoldDB" id="A0AAD4FQ16"/>
<evidence type="ECO:0000313" key="1">
    <source>
        <dbReference type="EMBL" id="KAF7764554.1"/>
    </source>
</evidence>
<accession>A0AAD4FQ16</accession>
<comment type="caution">
    <text evidence="1">The sequence shown here is derived from an EMBL/GenBank/DDBJ whole genome shotgun (WGS) entry which is preliminary data.</text>
</comment>
<dbReference type="EMBL" id="AHBZ03000027">
    <property type="protein sequence ID" value="KAF7764554.1"/>
    <property type="molecule type" value="Genomic_DNA"/>
</dbReference>
<reference evidence="1" key="2">
    <citation type="submission" date="2015-03" db="EMBL/GenBank/DDBJ databases">
        <title>Genome sequence of Pseudoalteromonas citrea.</title>
        <authorList>
            <person name="Xie B.-B."/>
            <person name="Rong J.-C."/>
            <person name="Qin Q.-L."/>
            <person name="Zhang Y.-Z."/>
        </authorList>
    </citation>
    <scope>NUCLEOTIDE SEQUENCE</scope>
    <source>
        <strain evidence="1">DSM 8771</strain>
    </source>
</reference>
<evidence type="ECO:0000313" key="2">
    <source>
        <dbReference type="Proteomes" id="UP000016487"/>
    </source>
</evidence>
<gene>
    <name evidence="1" type="ORF">PCIT_b0589</name>
</gene>
<protein>
    <submittedName>
        <fullName evidence="1">Uncharacterized protein</fullName>
    </submittedName>
</protein>
<dbReference type="Proteomes" id="UP000016487">
    <property type="component" value="Unassembled WGS sequence"/>
</dbReference>
<proteinExistence type="predicted"/>